<feature type="chain" id="PRO_5043051807" description="G-protein coupled receptors family 3 profile domain-containing protein" evidence="13">
    <location>
        <begin position="21"/>
        <end position="875"/>
    </location>
</feature>
<evidence type="ECO:0000256" key="3">
    <source>
        <dbReference type="ARBA" id="ARBA00022692"/>
    </source>
</evidence>
<dbReference type="PROSITE" id="PS50259">
    <property type="entry name" value="G_PROTEIN_RECEP_F3_4"/>
    <property type="match status" value="1"/>
</dbReference>
<keyword evidence="16" id="KW-1185">Reference proteome</keyword>
<keyword evidence="4 13" id="KW-0732">Signal</keyword>
<dbReference type="PRINTS" id="PR00248">
    <property type="entry name" value="GPCRMGR"/>
</dbReference>
<keyword evidence="6" id="KW-0297">G-protein coupled receptor</keyword>
<feature type="signal peptide" evidence="13">
    <location>
        <begin position="1"/>
        <end position="20"/>
    </location>
</feature>
<keyword evidence="5 12" id="KW-1133">Transmembrane helix</keyword>
<dbReference type="FunFam" id="2.10.50.30:FF:000004">
    <property type="entry name" value="Taste receptor type 1 member 3-like protein"/>
    <property type="match status" value="1"/>
</dbReference>
<feature type="region of interest" description="Disordered" evidence="11">
    <location>
        <begin position="851"/>
        <end position="875"/>
    </location>
</feature>
<dbReference type="AlphaFoldDB" id="A0AAN9U0C6"/>
<dbReference type="PANTHER" id="PTHR24060">
    <property type="entry name" value="METABOTROPIC GLUTAMATE RECEPTOR"/>
    <property type="match status" value="1"/>
</dbReference>
<dbReference type="FunFam" id="3.40.50.2300:FF:000145">
    <property type="entry name" value="Glutamate receptor, metabotropic"/>
    <property type="match status" value="1"/>
</dbReference>
<proteinExistence type="predicted"/>
<evidence type="ECO:0000256" key="5">
    <source>
        <dbReference type="ARBA" id="ARBA00022989"/>
    </source>
</evidence>
<dbReference type="InterPro" id="IPR011500">
    <property type="entry name" value="GPCR_3_9-Cys_dom"/>
</dbReference>
<evidence type="ECO:0000256" key="12">
    <source>
        <dbReference type="SAM" id="Phobius"/>
    </source>
</evidence>
<evidence type="ECO:0000313" key="16">
    <source>
        <dbReference type="Proteomes" id="UP001367676"/>
    </source>
</evidence>
<dbReference type="Gene3D" id="3.40.50.2300">
    <property type="match status" value="2"/>
</dbReference>
<organism evidence="15 16">
    <name type="scientific">Parthenolecanium corni</name>
    <dbReference type="NCBI Taxonomy" id="536013"/>
    <lineage>
        <taxon>Eukaryota</taxon>
        <taxon>Metazoa</taxon>
        <taxon>Ecdysozoa</taxon>
        <taxon>Arthropoda</taxon>
        <taxon>Hexapoda</taxon>
        <taxon>Insecta</taxon>
        <taxon>Pterygota</taxon>
        <taxon>Neoptera</taxon>
        <taxon>Paraneoptera</taxon>
        <taxon>Hemiptera</taxon>
        <taxon>Sternorrhyncha</taxon>
        <taxon>Coccoidea</taxon>
        <taxon>Coccidae</taxon>
        <taxon>Parthenolecanium</taxon>
    </lineage>
</organism>
<dbReference type="InterPro" id="IPR017978">
    <property type="entry name" value="GPCR_3_C"/>
</dbReference>
<feature type="transmembrane region" description="Helical" evidence="12">
    <location>
        <begin position="730"/>
        <end position="748"/>
    </location>
</feature>
<evidence type="ECO:0000259" key="14">
    <source>
        <dbReference type="PROSITE" id="PS50259"/>
    </source>
</evidence>
<comment type="caution">
    <text evidence="15">The sequence shown here is derived from an EMBL/GenBank/DDBJ whole genome shotgun (WGS) entry which is preliminary data.</text>
</comment>
<dbReference type="Pfam" id="PF01094">
    <property type="entry name" value="ANF_receptor"/>
    <property type="match status" value="1"/>
</dbReference>
<keyword evidence="3 12" id="KW-0812">Transmembrane</keyword>
<evidence type="ECO:0000313" key="15">
    <source>
        <dbReference type="EMBL" id="KAK7602774.1"/>
    </source>
</evidence>
<evidence type="ECO:0000256" key="11">
    <source>
        <dbReference type="SAM" id="MobiDB-lite"/>
    </source>
</evidence>
<dbReference type="SUPFAM" id="SSF53822">
    <property type="entry name" value="Periplasmic binding protein-like I"/>
    <property type="match status" value="1"/>
</dbReference>
<accession>A0AAN9U0C6</accession>
<feature type="transmembrane region" description="Helical" evidence="12">
    <location>
        <begin position="635"/>
        <end position="654"/>
    </location>
</feature>
<dbReference type="Gene3D" id="2.10.50.30">
    <property type="entry name" value="GPCR, family 3, nine cysteines domain"/>
    <property type="match status" value="1"/>
</dbReference>
<dbReference type="InterPro" id="IPR038550">
    <property type="entry name" value="GPCR_3_9-Cys_sf"/>
</dbReference>
<name>A0AAN9U0C6_9HEMI</name>
<evidence type="ECO:0000256" key="8">
    <source>
        <dbReference type="ARBA" id="ARBA00023170"/>
    </source>
</evidence>
<dbReference type="Pfam" id="PF00003">
    <property type="entry name" value="7tm_3"/>
    <property type="match status" value="1"/>
</dbReference>
<dbReference type="GO" id="GO:0005886">
    <property type="term" value="C:plasma membrane"/>
    <property type="evidence" value="ECO:0007669"/>
    <property type="project" value="UniProtKB-SubCell"/>
</dbReference>
<feature type="transmembrane region" description="Helical" evidence="12">
    <location>
        <begin position="609"/>
        <end position="629"/>
    </location>
</feature>
<evidence type="ECO:0000256" key="4">
    <source>
        <dbReference type="ARBA" id="ARBA00022729"/>
    </source>
</evidence>
<comment type="subcellular location">
    <subcellularLocation>
        <location evidence="1">Cell membrane</location>
        <topology evidence="1">Multi-pass membrane protein</topology>
    </subcellularLocation>
</comment>
<evidence type="ECO:0000256" key="6">
    <source>
        <dbReference type="ARBA" id="ARBA00023040"/>
    </source>
</evidence>
<dbReference type="InterPro" id="IPR000337">
    <property type="entry name" value="GPCR_3"/>
</dbReference>
<keyword evidence="10" id="KW-0807">Transducer</keyword>
<feature type="transmembrane region" description="Helical" evidence="12">
    <location>
        <begin position="564"/>
        <end position="588"/>
    </location>
</feature>
<feature type="compositionally biased region" description="Polar residues" evidence="11">
    <location>
        <begin position="853"/>
        <end position="875"/>
    </location>
</feature>
<evidence type="ECO:0000256" key="9">
    <source>
        <dbReference type="ARBA" id="ARBA00023180"/>
    </source>
</evidence>
<evidence type="ECO:0000256" key="10">
    <source>
        <dbReference type="ARBA" id="ARBA00023224"/>
    </source>
</evidence>
<evidence type="ECO:0000256" key="7">
    <source>
        <dbReference type="ARBA" id="ARBA00023136"/>
    </source>
</evidence>
<keyword evidence="2" id="KW-1003">Cell membrane</keyword>
<dbReference type="Pfam" id="PF07562">
    <property type="entry name" value="NCD3G"/>
    <property type="match status" value="1"/>
</dbReference>
<dbReference type="InterPro" id="IPR001828">
    <property type="entry name" value="ANF_lig-bd_rcpt"/>
</dbReference>
<feature type="domain" description="G-protein coupled receptors family 3 profile" evidence="14">
    <location>
        <begin position="574"/>
        <end position="828"/>
    </location>
</feature>
<evidence type="ECO:0000256" key="2">
    <source>
        <dbReference type="ARBA" id="ARBA00022475"/>
    </source>
</evidence>
<feature type="transmembrane region" description="Helical" evidence="12">
    <location>
        <begin position="760"/>
        <end position="779"/>
    </location>
</feature>
<feature type="transmembrane region" description="Helical" evidence="12">
    <location>
        <begin position="791"/>
        <end position="813"/>
    </location>
</feature>
<dbReference type="GO" id="GO:0004930">
    <property type="term" value="F:G protein-coupled receptor activity"/>
    <property type="evidence" value="ECO:0007669"/>
    <property type="project" value="UniProtKB-KW"/>
</dbReference>
<evidence type="ECO:0000256" key="1">
    <source>
        <dbReference type="ARBA" id="ARBA00004651"/>
    </source>
</evidence>
<evidence type="ECO:0000256" key="13">
    <source>
        <dbReference type="SAM" id="SignalP"/>
    </source>
</evidence>
<keyword evidence="7 12" id="KW-0472">Membrane</keyword>
<reference evidence="15 16" key="1">
    <citation type="submission" date="2024-03" db="EMBL/GenBank/DDBJ databases">
        <title>Adaptation during the transition from Ophiocordyceps entomopathogen to insect associate is accompanied by gene loss and intensified selection.</title>
        <authorList>
            <person name="Ward C.M."/>
            <person name="Onetto C.A."/>
            <person name="Borneman A.R."/>
        </authorList>
    </citation>
    <scope>NUCLEOTIDE SEQUENCE [LARGE SCALE GENOMIC DNA]</scope>
    <source>
        <strain evidence="15">AWRI1</strain>
        <tissue evidence="15">Single Adult Female</tissue>
    </source>
</reference>
<dbReference type="InterPro" id="IPR028082">
    <property type="entry name" value="Peripla_BP_I"/>
</dbReference>
<feature type="transmembrane region" description="Helical" evidence="12">
    <location>
        <begin position="682"/>
        <end position="702"/>
    </location>
</feature>
<gene>
    <name evidence="15" type="ORF">V9T40_006748</name>
</gene>
<dbReference type="InterPro" id="IPR050726">
    <property type="entry name" value="mGluR"/>
</dbReference>
<protein>
    <recommendedName>
        <fullName evidence="14">G-protein coupled receptors family 3 profile domain-containing protein</fullName>
    </recommendedName>
</protein>
<dbReference type="Proteomes" id="UP001367676">
    <property type="component" value="Unassembled WGS sequence"/>
</dbReference>
<dbReference type="EMBL" id="JBBCAQ010000007">
    <property type="protein sequence ID" value="KAK7602774.1"/>
    <property type="molecule type" value="Genomic_DNA"/>
</dbReference>
<keyword evidence="8" id="KW-0675">Receptor</keyword>
<sequence length="875" mass="99500">MRNEILAALLMVNTLCTSYAGLELNIDESQNKVGFVTGDFIIGALFSIRHNAEFSFGQPMRCGKIRDQYGMQRVEAALWTINNINSEKKILPNNYTLGIHIRDTCWNSRFALRQSLQFIDFCPSKSNKIDATSGGSLIGVIGPPSSEETSSVQHLLQIFGKPQVGFSATSERFSKKENFEFFARVVPSDKYQALAMIQILQKFNWTYVNVVASKDLYGHSGRISFRDHAKLYGICIHMKEEVQIDATDSEFDKILSTFRKSNASKVIICFCQGETVRDLLRAAQRANESHKYILIGSDGWAGRDDIVKGIEVEAEGNLMIRINSSSVPNFKDYYLNMSQRANKDSGNPWIEDFYKEKFNCSFTGSEGENLCTGNEWNHSDYTEDPKLSFIVKSIYVFAYALSNFSREVCVKNKSASCMDLVSEDGKLFMDHYVRKVEFPYEDEIVRFNEDGDQVARYDIINYQYFNGSYQYRKVGYWFNDTLNLEVENIRLPGNVSLIRSVCSDPCRPGQRKEIPNTSQQCCWNCTDCQRTEYSDGVICSQCENGYMPFENKTGCVRKVTEPTLWWKTEILICVSISTTGISISLSSAAVFYKFRKTPVVKFSFKELSYIMYSGMILAYCSTYLILATATELTCTLVRFIPGLSLTMIYGPLLVKTNRVSRIFSMSKKRFPKLRPKYLSTKFQIMACIAFICMELAICAIHLKYHEPCVKEVVHETKITLQCDPYEVTSAHLLNIILLAFCTLYAFKIRHLPDNFNEAKFIAFSCYATVITWSAFLLIYHESSVKEVSLSLVLTTSSLIIQMCLFVPKLYIILLRPEKNQRANFVTARGMRVHVGSIDSTLASEHFIRHKNNGADSNASTEAKNSNKISRTSSSK</sequence>
<keyword evidence="9" id="KW-0325">Glycoprotein</keyword>